<dbReference type="PROSITE" id="PS50885">
    <property type="entry name" value="HAMP"/>
    <property type="match status" value="1"/>
</dbReference>
<comment type="subcellular location">
    <subcellularLocation>
        <location evidence="1">Cell membrane</location>
        <topology evidence="1">Multi-pass membrane protein</topology>
    </subcellularLocation>
</comment>
<evidence type="ECO:0000256" key="6">
    <source>
        <dbReference type="ARBA" id="ARBA00023136"/>
    </source>
</evidence>
<dbReference type="InterPro" id="IPR003660">
    <property type="entry name" value="HAMP_dom"/>
</dbReference>
<evidence type="ECO:0000259" key="12">
    <source>
        <dbReference type="PROSITE" id="PS50885"/>
    </source>
</evidence>
<dbReference type="InterPro" id="IPR029151">
    <property type="entry name" value="Sensor-like_sf"/>
</dbReference>
<evidence type="ECO:0000256" key="10">
    <source>
        <dbReference type="SAM" id="Phobius"/>
    </source>
</evidence>
<dbReference type="CDD" id="cd12912">
    <property type="entry name" value="PDC2_MCP_like"/>
    <property type="match status" value="1"/>
</dbReference>
<evidence type="ECO:0000256" key="8">
    <source>
        <dbReference type="ARBA" id="ARBA00029447"/>
    </source>
</evidence>
<dbReference type="SMART" id="SM00304">
    <property type="entry name" value="HAMP"/>
    <property type="match status" value="1"/>
</dbReference>
<dbReference type="SUPFAM" id="SSF103190">
    <property type="entry name" value="Sensory domain-like"/>
    <property type="match status" value="1"/>
</dbReference>
<feature type="transmembrane region" description="Helical" evidence="10">
    <location>
        <begin position="282"/>
        <end position="300"/>
    </location>
</feature>
<keyword evidence="5 10" id="KW-1133">Transmembrane helix</keyword>
<dbReference type="PROSITE" id="PS50111">
    <property type="entry name" value="CHEMOTAXIS_TRANSDUC_2"/>
    <property type="match status" value="1"/>
</dbReference>
<feature type="domain" description="HAMP" evidence="12">
    <location>
        <begin position="302"/>
        <end position="357"/>
    </location>
</feature>
<keyword evidence="14" id="KW-1185">Reference proteome</keyword>
<dbReference type="RefSeq" id="WP_256311007.1">
    <property type="nucleotide sequence ID" value="NZ_JANGAC010000004.1"/>
</dbReference>
<dbReference type="SUPFAM" id="SSF58104">
    <property type="entry name" value="Methyl-accepting chemotaxis protein (MCP) signaling domain"/>
    <property type="match status" value="1"/>
</dbReference>
<evidence type="ECO:0000256" key="1">
    <source>
        <dbReference type="ARBA" id="ARBA00004651"/>
    </source>
</evidence>
<keyword evidence="7 9" id="KW-0807">Transducer</keyword>
<dbReference type="Gene3D" id="1.10.287.950">
    <property type="entry name" value="Methyl-accepting chemotaxis protein"/>
    <property type="match status" value="1"/>
</dbReference>
<keyword evidence="4 10" id="KW-0812">Transmembrane</keyword>
<comment type="caution">
    <text evidence="13">The sequence shown here is derived from an EMBL/GenBank/DDBJ whole genome shotgun (WGS) entry which is preliminary data.</text>
</comment>
<dbReference type="Gene3D" id="3.30.450.20">
    <property type="entry name" value="PAS domain"/>
    <property type="match status" value="1"/>
</dbReference>
<dbReference type="CDD" id="cd12914">
    <property type="entry name" value="PDC1_DGC_like"/>
    <property type="match status" value="1"/>
</dbReference>
<evidence type="ECO:0000259" key="11">
    <source>
        <dbReference type="PROSITE" id="PS50111"/>
    </source>
</evidence>
<dbReference type="CDD" id="cd06225">
    <property type="entry name" value="HAMP"/>
    <property type="match status" value="1"/>
</dbReference>
<evidence type="ECO:0000256" key="2">
    <source>
        <dbReference type="ARBA" id="ARBA00022475"/>
    </source>
</evidence>
<evidence type="ECO:0000256" key="3">
    <source>
        <dbReference type="ARBA" id="ARBA00022500"/>
    </source>
</evidence>
<sequence>MKSIKTKLIIYFSVLILLSSIALGAISIIYSSITLTREAEKTLIALTAEGARVTDSRIETQMRTLEAIANMTDIGSMDWTLQRPILEEQLKRTNFLDFGVVNLTGNIYYADGTISKFEDREYIEKVLKGEDNISDLTISSVTGKPVFMYGTPIEKDGKIVGALIGSRDGYALSDIIDETGYGENGYAYMINNIGTTVAHPDRDMVLRQQNIIEEAKSNESLASSAELFEKILVEKNGVSDYSLDNQDLYAAYAPIEGTNWILVITANIDEVLSAIPPMRNSILIAAAISLIVSIAITYLVGNSISKPIIQVVRYSENIANLNIRENVSEDYINKKDEIGILAKSFQSITDNLREIIKEVNYSSEQVTSTSEELTATTQQSVAAAEEIARTADEISKGAAEQAQNTEAGSSKAVLLGQIIEKDMGYMKNLNTVSNKITEVVNEGLKEIQNLYEITEESNNATGEINEVILKTNESSIKIGQASNVIASIAEQTNLLALNAAIEAARAGESGRGFAVVAEEIRKLAEESTESTKSIDQIVNELQDNAQNVVKTMERVSAISHEQTKSVINSKDKYILIAEAMEESEKAILKLNDSGLDMERMKNEILYTLENLSVIAQENSAATEEVTASIEEQTASIEEIASASEGLANLAQDLQSIIKKFKV</sequence>
<comment type="similarity">
    <text evidence="8">Belongs to the methyl-accepting chemotaxis (MCP) protein family.</text>
</comment>
<gene>
    <name evidence="13" type="ORF">NE686_07530</name>
</gene>
<evidence type="ECO:0000256" key="7">
    <source>
        <dbReference type="ARBA" id="ARBA00023224"/>
    </source>
</evidence>
<dbReference type="Pfam" id="PF02743">
    <property type="entry name" value="dCache_1"/>
    <property type="match status" value="1"/>
</dbReference>
<evidence type="ECO:0000256" key="9">
    <source>
        <dbReference type="PROSITE-ProRule" id="PRU00284"/>
    </source>
</evidence>
<organism evidence="13 14">
    <name type="scientific">Tissierella carlieri</name>
    <dbReference type="NCBI Taxonomy" id="689904"/>
    <lineage>
        <taxon>Bacteria</taxon>
        <taxon>Bacillati</taxon>
        <taxon>Bacillota</taxon>
        <taxon>Tissierellia</taxon>
        <taxon>Tissierellales</taxon>
        <taxon>Tissierellaceae</taxon>
        <taxon>Tissierella</taxon>
    </lineage>
</organism>
<evidence type="ECO:0000256" key="5">
    <source>
        <dbReference type="ARBA" id="ARBA00022989"/>
    </source>
</evidence>
<feature type="domain" description="Methyl-accepting transducer" evidence="11">
    <location>
        <begin position="376"/>
        <end position="633"/>
    </location>
</feature>
<dbReference type="PANTHER" id="PTHR32089:SF112">
    <property type="entry name" value="LYSOZYME-LIKE PROTEIN-RELATED"/>
    <property type="match status" value="1"/>
</dbReference>
<evidence type="ECO:0000256" key="4">
    <source>
        <dbReference type="ARBA" id="ARBA00022692"/>
    </source>
</evidence>
<dbReference type="Pfam" id="PF00672">
    <property type="entry name" value="HAMP"/>
    <property type="match status" value="1"/>
</dbReference>
<dbReference type="SMART" id="SM00283">
    <property type="entry name" value="MA"/>
    <property type="match status" value="1"/>
</dbReference>
<proteinExistence type="inferred from homology"/>
<dbReference type="Proteomes" id="UP001524478">
    <property type="component" value="Unassembled WGS sequence"/>
</dbReference>
<dbReference type="InterPro" id="IPR004089">
    <property type="entry name" value="MCPsignal_dom"/>
</dbReference>
<dbReference type="InterPro" id="IPR033479">
    <property type="entry name" value="dCache_1"/>
</dbReference>
<protein>
    <submittedName>
        <fullName evidence="13">Methyl-accepting chemotaxis protein</fullName>
    </submittedName>
</protein>
<evidence type="ECO:0000313" key="13">
    <source>
        <dbReference type="EMBL" id="MCQ4922929.1"/>
    </source>
</evidence>
<dbReference type="Pfam" id="PF00015">
    <property type="entry name" value="MCPsignal"/>
    <property type="match status" value="1"/>
</dbReference>
<keyword evidence="3" id="KW-0145">Chemotaxis</keyword>
<accession>A0ABT1S8Y3</accession>
<dbReference type="EMBL" id="JANGAC010000004">
    <property type="protein sequence ID" value="MCQ4922929.1"/>
    <property type="molecule type" value="Genomic_DNA"/>
</dbReference>
<reference evidence="13 14" key="1">
    <citation type="submission" date="2022-06" db="EMBL/GenBank/DDBJ databases">
        <title>Isolation of gut microbiota from human fecal samples.</title>
        <authorList>
            <person name="Pamer E.G."/>
            <person name="Barat B."/>
            <person name="Waligurski E."/>
            <person name="Medina S."/>
            <person name="Paddock L."/>
            <person name="Mostad J."/>
        </authorList>
    </citation>
    <scope>NUCLEOTIDE SEQUENCE [LARGE SCALE GENOMIC DNA]</scope>
    <source>
        <strain evidence="13 14">DFI.7.95</strain>
    </source>
</reference>
<dbReference type="Gene3D" id="6.10.340.10">
    <property type="match status" value="1"/>
</dbReference>
<dbReference type="PANTHER" id="PTHR32089">
    <property type="entry name" value="METHYL-ACCEPTING CHEMOTAXIS PROTEIN MCPB"/>
    <property type="match status" value="1"/>
</dbReference>
<evidence type="ECO:0000313" key="14">
    <source>
        <dbReference type="Proteomes" id="UP001524478"/>
    </source>
</evidence>
<keyword evidence="2" id="KW-1003">Cell membrane</keyword>
<name>A0ABT1S8Y3_9FIRM</name>
<keyword evidence="6 10" id="KW-0472">Membrane</keyword>